<organism evidence="2 3">
    <name type="scientific">Mycobacteroides abscessus MAB_030201_1075</name>
    <dbReference type="NCBI Taxonomy" id="1335410"/>
    <lineage>
        <taxon>Bacteria</taxon>
        <taxon>Bacillati</taxon>
        <taxon>Actinomycetota</taxon>
        <taxon>Actinomycetes</taxon>
        <taxon>Mycobacteriales</taxon>
        <taxon>Mycobacteriaceae</taxon>
        <taxon>Mycobacteroides</taxon>
        <taxon>Mycobacteroides abscessus</taxon>
    </lineage>
</organism>
<name>A0A829PVK9_9MYCO</name>
<evidence type="ECO:0000313" key="2">
    <source>
        <dbReference type="EMBL" id="ETZ91131.1"/>
    </source>
</evidence>
<dbReference type="Pfam" id="PF08241">
    <property type="entry name" value="Methyltransf_11"/>
    <property type="match status" value="1"/>
</dbReference>
<accession>A0A829PVK9</accession>
<feature type="domain" description="Methyltransferase type 11" evidence="1">
    <location>
        <begin position="96"/>
        <end position="192"/>
    </location>
</feature>
<dbReference type="PANTHER" id="PTHR43591:SF99">
    <property type="entry name" value="OS06G0646000 PROTEIN"/>
    <property type="match status" value="1"/>
</dbReference>
<comment type="caution">
    <text evidence="2">The sequence shown here is derived from an EMBL/GenBank/DDBJ whole genome shotgun (WGS) entry which is preliminary data.</text>
</comment>
<keyword evidence="2" id="KW-0489">Methyltransferase</keyword>
<dbReference type="AlphaFoldDB" id="A0A829PVK9"/>
<dbReference type="GO" id="GO:0008757">
    <property type="term" value="F:S-adenosylmethionine-dependent methyltransferase activity"/>
    <property type="evidence" value="ECO:0007669"/>
    <property type="project" value="InterPro"/>
</dbReference>
<dbReference type="EMBL" id="JAOX01000001">
    <property type="protein sequence ID" value="ETZ91131.1"/>
    <property type="molecule type" value="Genomic_DNA"/>
</dbReference>
<dbReference type="GO" id="GO:0032259">
    <property type="term" value="P:methylation"/>
    <property type="evidence" value="ECO:0007669"/>
    <property type="project" value="UniProtKB-KW"/>
</dbReference>
<dbReference type="InterPro" id="IPR029063">
    <property type="entry name" value="SAM-dependent_MTases_sf"/>
</dbReference>
<dbReference type="CDD" id="cd02440">
    <property type="entry name" value="AdoMet_MTases"/>
    <property type="match status" value="1"/>
</dbReference>
<proteinExistence type="predicted"/>
<gene>
    <name evidence="2" type="ORF">L829_4721</name>
</gene>
<evidence type="ECO:0000313" key="3">
    <source>
        <dbReference type="Proteomes" id="UP000019854"/>
    </source>
</evidence>
<sequence>MGMLHHPTLADSLIDPARIDHPPRRDHGYLDVLGPESDEPVSVANRFMQSPLLAAIYERAWRPMFTRGFSYGGKSTLKAHTALMDEIAGRGDHKILDVACGPGLYTRELAAQLGTAGVCIGLDLSGPMLRRAVRDNSAERVDYIRGSAHSLPFADATFDTVVCLAALYLIPDPEQAVRELCRVAGPDGQIVVFTSLRTRAASLPGVTTAMRIGGFRAFGRDEVTGWLRAQGWTDIDQTVTGQGQFIRARRAVALRVAT</sequence>
<dbReference type="SUPFAM" id="SSF53335">
    <property type="entry name" value="S-adenosyl-L-methionine-dependent methyltransferases"/>
    <property type="match status" value="1"/>
</dbReference>
<reference evidence="2 3" key="1">
    <citation type="submission" date="2014-01" db="EMBL/GenBank/DDBJ databases">
        <authorList>
            <person name="Zelazny A."/>
            <person name="Olivier K."/>
            <person name="Sampaio E.P."/>
            <person name="Holland S.M."/>
            <person name="Tallon L.J."/>
            <person name="Sadzewicz L.K."/>
            <person name="Sengamalay N."/>
            <person name="Fraser C.M."/>
            <person name="Hine E."/>
            <person name="Shefchek K.A."/>
            <person name="Das S.P."/>
            <person name="Shallom S.J."/>
            <person name="Agrawal S."/>
            <person name="Tettelin H."/>
        </authorList>
    </citation>
    <scope>NUCLEOTIDE SEQUENCE [LARGE SCALE GENOMIC DNA]</scope>
    <source>
        <strain evidence="2 3">MAB_030201_1075</strain>
    </source>
</reference>
<dbReference type="InterPro" id="IPR013216">
    <property type="entry name" value="Methyltransf_11"/>
</dbReference>
<dbReference type="PANTHER" id="PTHR43591">
    <property type="entry name" value="METHYLTRANSFERASE"/>
    <property type="match status" value="1"/>
</dbReference>
<keyword evidence="2" id="KW-0808">Transferase</keyword>
<protein>
    <submittedName>
        <fullName evidence="2">Methyltransferase domain protein</fullName>
    </submittedName>
</protein>
<dbReference type="Gene3D" id="3.40.50.150">
    <property type="entry name" value="Vaccinia Virus protein VP39"/>
    <property type="match status" value="1"/>
</dbReference>
<evidence type="ECO:0000259" key="1">
    <source>
        <dbReference type="Pfam" id="PF08241"/>
    </source>
</evidence>
<dbReference type="Proteomes" id="UP000019854">
    <property type="component" value="Unassembled WGS sequence"/>
</dbReference>